<dbReference type="AlphaFoldDB" id="A0A815MVK3"/>
<dbReference type="Proteomes" id="UP000663864">
    <property type="component" value="Unassembled WGS sequence"/>
</dbReference>
<feature type="domain" description="F-box" evidence="1">
    <location>
        <begin position="379"/>
        <end position="430"/>
    </location>
</feature>
<evidence type="ECO:0000313" key="2">
    <source>
        <dbReference type="EMBL" id="CAF1423503.1"/>
    </source>
</evidence>
<dbReference type="InterPro" id="IPR001810">
    <property type="entry name" value="F-box_dom"/>
</dbReference>
<comment type="caution">
    <text evidence="2">The sequence shown here is derived from an EMBL/GenBank/DDBJ whole genome shotgun (WGS) entry which is preliminary data.</text>
</comment>
<proteinExistence type="predicted"/>
<evidence type="ECO:0000313" key="3">
    <source>
        <dbReference type="Proteomes" id="UP000663864"/>
    </source>
</evidence>
<organism evidence="2 3">
    <name type="scientific">Rotaria sordida</name>
    <dbReference type="NCBI Taxonomy" id="392033"/>
    <lineage>
        <taxon>Eukaryota</taxon>
        <taxon>Metazoa</taxon>
        <taxon>Spiralia</taxon>
        <taxon>Gnathifera</taxon>
        <taxon>Rotifera</taxon>
        <taxon>Eurotatoria</taxon>
        <taxon>Bdelloidea</taxon>
        <taxon>Philodinida</taxon>
        <taxon>Philodinidae</taxon>
        <taxon>Rotaria</taxon>
    </lineage>
</organism>
<dbReference type="PROSITE" id="PS50181">
    <property type="entry name" value="FBOX"/>
    <property type="match status" value="2"/>
</dbReference>
<gene>
    <name evidence="2" type="ORF">ZHD862_LOCUS34051</name>
</gene>
<dbReference type="EMBL" id="CAJNOT010004252">
    <property type="protein sequence ID" value="CAF1423503.1"/>
    <property type="molecule type" value="Genomic_DNA"/>
</dbReference>
<protein>
    <recommendedName>
        <fullName evidence="1">F-box domain-containing protein</fullName>
    </recommendedName>
</protein>
<name>A0A815MVK3_9BILA</name>
<dbReference type="SUPFAM" id="SSF52047">
    <property type="entry name" value="RNI-like"/>
    <property type="match status" value="1"/>
</dbReference>
<reference evidence="2" key="1">
    <citation type="submission" date="2021-02" db="EMBL/GenBank/DDBJ databases">
        <authorList>
            <person name="Nowell W R."/>
        </authorList>
    </citation>
    <scope>NUCLEOTIDE SEQUENCE</scope>
</reference>
<sequence>MVHSQFDQLPILVLHTLFTYLLTEEILFSLLNVSTSLNDAIKSYSNYRLNFKSILRSSFDLICQHILPNQVKGLILSDDQYTPGQSQLFLSHFQIDEFINLQSLTLIEIERKSLEIINEHLYKLNRLRSFLFKSEINICFSMSFVNLRHLELSQCSLNLLENICLRTPWLKTLNVTVIHETSTFEFQCQLNYSVRSMNEIEKFLLNFPCLKHLELSTRIYDNFITGHQLEILSKDLITLKFIFKITLHSIEETLDTFRTLFWLEEKCWFVAYENNYLYTVPCSMYTHINENFQPPKYSTILKNSIFYDNIIKLTLYVKLIETCHRFNNITTLEIGYENISIETLSAIVNLSGIMNLTLPSSMNKSKIKYLLNKMSRLQYLSIDTLPILVLHTLFTYLLTEEILFSLLNVSTSLNDAIKSYSNYRLNFKSILRSNFDLICQHILPNQVKALILSDDQHTPGQSQLFLSHFQIDEFINLQSLTLIEIEKKSLEIINEHLYKLNRLRSFLFKSEINILFSMSFVNLHHLELSQCSLNLLENICLTTPWLKTLNVTVIHETSNFEFQCQLNCMIRLILKINNSVRSMNEIEKFLLNFPCLKHLELSTRIHDNFVTGHQLEILSKDLITLKFIFKITLLHSIEETLDTFRTSFWLEEKCWFVAYENNYLYTVPCSMYTHINEHFQSPKYSTLLKNSIFYDNIIKLTLYVKLIETCHRLNNITTLEIGYENISIETLSAIVNLSRIMNLTLPSSMNKSKIKYLLNKMPRLQYLSIDTLMSNETFEEFQNIGRNFLDNIQDLQLKQICELKISDYHIIDDLYTIDQLCCIFPSIERLHISIGRLNTIVQLINCFKYLSIISLNLKYLSDKEKEYFASKSELIIDQIRQMIILTYKYQMANSCLHLWIKKEIKIEAIKINFDTYVFFLF</sequence>
<accession>A0A815MVK3</accession>
<evidence type="ECO:0000259" key="1">
    <source>
        <dbReference type="PROSITE" id="PS50181"/>
    </source>
</evidence>
<feature type="domain" description="F-box" evidence="1">
    <location>
        <begin position="3"/>
        <end position="54"/>
    </location>
</feature>